<dbReference type="PANTHER" id="PTHR23150">
    <property type="entry name" value="SULFATASE MODIFYING FACTOR 1, 2"/>
    <property type="match status" value="1"/>
</dbReference>
<dbReference type="Pfam" id="PF03781">
    <property type="entry name" value="FGE-sulfatase"/>
    <property type="match status" value="1"/>
</dbReference>
<evidence type="ECO:0000313" key="2">
    <source>
        <dbReference type="EMBL" id="MBC3765212.1"/>
    </source>
</evidence>
<dbReference type="PANTHER" id="PTHR23150:SF35">
    <property type="entry name" value="BLL6746 PROTEIN"/>
    <property type="match status" value="1"/>
</dbReference>
<dbReference type="Gene3D" id="3.90.1580.10">
    <property type="entry name" value="paralog of FGE (formylglycine-generating enzyme)"/>
    <property type="match status" value="1"/>
</dbReference>
<dbReference type="InterPro" id="IPR042095">
    <property type="entry name" value="SUMF_sf"/>
</dbReference>
<accession>A0A8J6ISU5</accession>
<dbReference type="GO" id="GO:0120147">
    <property type="term" value="F:formylglycine-generating oxidase activity"/>
    <property type="evidence" value="ECO:0007669"/>
    <property type="project" value="TreeGrafter"/>
</dbReference>
<dbReference type="AlphaFoldDB" id="A0A8J6ISU5"/>
<proteinExistence type="predicted"/>
<evidence type="ECO:0000259" key="1">
    <source>
        <dbReference type="Pfam" id="PF03781"/>
    </source>
</evidence>
<dbReference type="SUPFAM" id="SSF56436">
    <property type="entry name" value="C-type lectin-like"/>
    <property type="match status" value="1"/>
</dbReference>
<sequence>MKKNWLASALISTGLVISGLGMISNAVAFSENSLPDMVLVKGGSFMQGTDEQDAAHNKRTSPLHQVKVSDFYLSSHEVTVEQFAYFVQQTGYVTDAERNARVGTNEAKGCFVRSIAKQNDAGWREGTSWKNPGFGQQPTHPVVCVSWDDAQAYVSWLSTAIGKNFRLPTESEFEYAQRAGSTRATFLTDKDNACEFFNFADQSQQHAYGLEGQTAALCDDGYVTTSPVGKFAANPIGLFDMDSNVLEWVEDCWFGNYQGAPSDGSARQAPEGKTCKFRALRGNDFMSPLNKVTAAHRSSIPHAFRVYHVGFRVALSNNSNN</sequence>
<organism evidence="2 3">
    <name type="scientific">Neptunicella marina</name>
    <dbReference type="NCBI Taxonomy" id="2125989"/>
    <lineage>
        <taxon>Bacteria</taxon>
        <taxon>Pseudomonadati</taxon>
        <taxon>Pseudomonadota</taxon>
        <taxon>Gammaproteobacteria</taxon>
        <taxon>Alteromonadales</taxon>
        <taxon>Alteromonadaceae</taxon>
        <taxon>Neptunicella</taxon>
    </lineage>
</organism>
<dbReference type="InterPro" id="IPR005532">
    <property type="entry name" value="SUMF_dom"/>
</dbReference>
<reference evidence="2" key="2">
    <citation type="submission" date="2020-08" db="EMBL/GenBank/DDBJ databases">
        <authorList>
            <person name="Lai Q."/>
        </authorList>
    </citation>
    <scope>NUCLEOTIDE SEQUENCE</scope>
    <source>
        <strain evidence="2">S27-2</strain>
    </source>
</reference>
<dbReference type="RefSeq" id="WP_186505689.1">
    <property type="nucleotide sequence ID" value="NZ_JACNEP010000003.1"/>
</dbReference>
<name>A0A8J6ISU5_9ALTE</name>
<dbReference type="InterPro" id="IPR016187">
    <property type="entry name" value="CTDL_fold"/>
</dbReference>
<dbReference type="Proteomes" id="UP000601768">
    <property type="component" value="Unassembled WGS sequence"/>
</dbReference>
<dbReference type="EMBL" id="JACNEP010000003">
    <property type="protein sequence ID" value="MBC3765212.1"/>
    <property type="molecule type" value="Genomic_DNA"/>
</dbReference>
<comment type="caution">
    <text evidence="2">The sequence shown here is derived from an EMBL/GenBank/DDBJ whole genome shotgun (WGS) entry which is preliminary data.</text>
</comment>
<keyword evidence="3" id="KW-1185">Reference proteome</keyword>
<evidence type="ECO:0000313" key="3">
    <source>
        <dbReference type="Proteomes" id="UP000601768"/>
    </source>
</evidence>
<protein>
    <submittedName>
        <fullName evidence="2">Formylglycine-generating enzyme family protein</fullName>
    </submittedName>
</protein>
<gene>
    <name evidence="2" type="ORF">H8B19_04950</name>
</gene>
<dbReference type="InterPro" id="IPR051043">
    <property type="entry name" value="Sulfatase_Mod_Factor_Kinase"/>
</dbReference>
<reference evidence="2" key="1">
    <citation type="journal article" date="2018" name="Int. J. Syst. Evol. Microbiol.">
        <title>Neptunicella marina gen. nov., sp. nov., isolated from surface seawater.</title>
        <authorList>
            <person name="Liu X."/>
            <person name="Lai Q."/>
            <person name="Du Y."/>
            <person name="Zhang X."/>
            <person name="Liu Z."/>
            <person name="Sun F."/>
            <person name="Shao Z."/>
        </authorList>
    </citation>
    <scope>NUCLEOTIDE SEQUENCE</scope>
    <source>
        <strain evidence="2">S27-2</strain>
    </source>
</reference>
<feature type="domain" description="Sulfatase-modifying factor enzyme-like" evidence="1">
    <location>
        <begin position="34"/>
        <end position="314"/>
    </location>
</feature>